<dbReference type="PIRSF" id="PIRSF037511">
    <property type="entry name" value="Transl_init_SUI1_pro"/>
    <property type="match status" value="1"/>
</dbReference>
<protein>
    <submittedName>
        <fullName evidence="6">Translation initiation factor</fullName>
    </submittedName>
</protein>
<dbReference type="GO" id="GO:0006417">
    <property type="term" value="P:regulation of translation"/>
    <property type="evidence" value="ECO:0007669"/>
    <property type="project" value="UniProtKB-KW"/>
</dbReference>
<feature type="compositionally biased region" description="Basic and acidic residues" evidence="4">
    <location>
        <begin position="27"/>
        <end position="36"/>
    </location>
</feature>
<keyword evidence="2" id="KW-0810">Translation regulation</keyword>
<dbReference type="CDD" id="cd11567">
    <property type="entry name" value="YciH_like"/>
    <property type="match status" value="1"/>
</dbReference>
<feature type="domain" description="SUI1" evidence="5">
    <location>
        <begin position="51"/>
        <end position="114"/>
    </location>
</feature>
<evidence type="ECO:0000313" key="6">
    <source>
        <dbReference type="EMBL" id="RDH42554.1"/>
    </source>
</evidence>
<keyword evidence="7" id="KW-1185">Reference proteome</keyword>
<comment type="caution">
    <text evidence="6">The sequence shown here is derived from an EMBL/GenBank/DDBJ whole genome shotgun (WGS) entry which is preliminary data.</text>
</comment>
<dbReference type="InterPro" id="IPR036877">
    <property type="entry name" value="SUI1_dom_sf"/>
</dbReference>
<evidence type="ECO:0000256" key="4">
    <source>
        <dbReference type="SAM" id="MobiDB-lite"/>
    </source>
</evidence>
<dbReference type="PROSITE" id="PS50296">
    <property type="entry name" value="SUI1"/>
    <property type="match status" value="1"/>
</dbReference>
<dbReference type="AlphaFoldDB" id="A0A4P9VJR4"/>
<dbReference type="InterPro" id="IPR001950">
    <property type="entry name" value="SUI1"/>
</dbReference>
<sequence>MSKRRNTSNDSDSRSESSRLVYTTDGGRIDPEKNNDEPVSTYTDGVVRVRREVKGRGGKTVTTVTGLPQTGNDLKAYAKQLKQYCGTGGAVKQGVIEIQGDQVEKLLQRLTKDGYQAKQAGG</sequence>
<feature type="region of interest" description="Disordered" evidence="4">
    <location>
        <begin position="1"/>
        <end position="40"/>
    </location>
</feature>
<dbReference type="PANTHER" id="PTHR12789:SF0">
    <property type="entry name" value="DENSITY-REGULATED PROTEIN"/>
    <property type="match status" value="1"/>
</dbReference>
<dbReference type="Gene3D" id="3.30.780.10">
    <property type="entry name" value="SUI1-like domain"/>
    <property type="match status" value="1"/>
</dbReference>
<name>A0A4P9VJR4_9GAMM</name>
<comment type="similarity">
    <text evidence="1">Belongs to the SUI1 family.</text>
</comment>
<evidence type="ECO:0000256" key="3">
    <source>
        <dbReference type="ARBA" id="ARBA00022917"/>
    </source>
</evidence>
<dbReference type="Pfam" id="PF01253">
    <property type="entry name" value="SUI1"/>
    <property type="match status" value="1"/>
</dbReference>
<dbReference type="InterPro" id="IPR050318">
    <property type="entry name" value="DENR/SUI1_TIF"/>
</dbReference>
<evidence type="ECO:0000256" key="2">
    <source>
        <dbReference type="ARBA" id="ARBA00022845"/>
    </source>
</evidence>
<dbReference type="InterPro" id="IPR005872">
    <property type="entry name" value="SUI1_arc_bac"/>
</dbReference>
<evidence type="ECO:0000313" key="7">
    <source>
        <dbReference type="Proteomes" id="UP000257039"/>
    </source>
</evidence>
<accession>A0A4P9VJR4</accession>
<dbReference type="GO" id="GO:0002188">
    <property type="term" value="P:translation reinitiation"/>
    <property type="evidence" value="ECO:0007669"/>
    <property type="project" value="TreeGrafter"/>
</dbReference>
<keyword evidence="3" id="KW-0648">Protein biosynthesis</keyword>
<keyword evidence="6" id="KW-0396">Initiation factor</keyword>
<dbReference type="SUPFAM" id="SSF55159">
    <property type="entry name" value="eIF1-like"/>
    <property type="match status" value="1"/>
</dbReference>
<dbReference type="PANTHER" id="PTHR12789">
    <property type="entry name" value="DENSITY-REGULATED PROTEIN HOMOLOG"/>
    <property type="match status" value="1"/>
</dbReference>
<dbReference type="GO" id="GO:0003743">
    <property type="term" value="F:translation initiation factor activity"/>
    <property type="evidence" value="ECO:0007669"/>
    <property type="project" value="UniProtKB-KW"/>
</dbReference>
<dbReference type="RefSeq" id="WP_038291744.1">
    <property type="nucleotide sequence ID" value="NZ_NDXW01000001.1"/>
</dbReference>
<gene>
    <name evidence="6" type="ORF">B9G39_03330</name>
</gene>
<dbReference type="Proteomes" id="UP000257039">
    <property type="component" value="Unassembled WGS sequence"/>
</dbReference>
<evidence type="ECO:0000259" key="5">
    <source>
        <dbReference type="PROSITE" id="PS50296"/>
    </source>
</evidence>
<proteinExistence type="inferred from homology"/>
<organism evidence="6 7">
    <name type="scientific">Zooshikella ganghwensis</name>
    <dbReference type="NCBI Taxonomy" id="202772"/>
    <lineage>
        <taxon>Bacteria</taxon>
        <taxon>Pseudomonadati</taxon>
        <taxon>Pseudomonadota</taxon>
        <taxon>Gammaproteobacteria</taxon>
        <taxon>Oceanospirillales</taxon>
        <taxon>Zooshikellaceae</taxon>
        <taxon>Zooshikella</taxon>
    </lineage>
</organism>
<reference evidence="6 7" key="1">
    <citation type="submission" date="2017-04" db="EMBL/GenBank/DDBJ databases">
        <title>Draft genome sequence of Zooshikella ganghwensis VG4 isolated from Red Sea sediments.</title>
        <authorList>
            <person name="Rehman Z."/>
            <person name="Alam I."/>
            <person name="Kamau A."/>
            <person name="Bajic V."/>
            <person name="Leiknes T."/>
        </authorList>
    </citation>
    <scope>NUCLEOTIDE SEQUENCE [LARGE SCALE GENOMIC DNA]</scope>
    <source>
        <strain evidence="6 7">VG4</strain>
    </source>
</reference>
<dbReference type="GO" id="GO:0003729">
    <property type="term" value="F:mRNA binding"/>
    <property type="evidence" value="ECO:0007669"/>
    <property type="project" value="TreeGrafter"/>
</dbReference>
<evidence type="ECO:0000256" key="1">
    <source>
        <dbReference type="ARBA" id="ARBA00005422"/>
    </source>
</evidence>
<dbReference type="GO" id="GO:0001731">
    <property type="term" value="P:formation of translation preinitiation complex"/>
    <property type="evidence" value="ECO:0007669"/>
    <property type="project" value="TreeGrafter"/>
</dbReference>
<dbReference type="EMBL" id="NDXW01000001">
    <property type="protein sequence ID" value="RDH42554.1"/>
    <property type="molecule type" value="Genomic_DNA"/>
</dbReference>